<comment type="domain">
    <text evidence="5">The RxLR-dEER motif acts to carry the protein into the host cell cytoplasm through binding to cell surface phosphatidylinositol-3-phosphate.</text>
</comment>
<feature type="chain" id="PRO_5041015784" description="RxLR effector protein" evidence="5">
    <location>
        <begin position="24"/>
        <end position="164"/>
    </location>
</feature>
<dbReference type="OrthoDB" id="138049at2759"/>
<comment type="caution">
    <text evidence="6">The sequence shown here is derived from an EMBL/GenBank/DDBJ whole genome shotgun (WGS) entry which is preliminary data.</text>
</comment>
<dbReference type="GO" id="GO:0005576">
    <property type="term" value="C:extracellular region"/>
    <property type="evidence" value="ECO:0007669"/>
    <property type="project" value="UniProtKB-SubCell"/>
</dbReference>
<protein>
    <recommendedName>
        <fullName evidence="5">RxLR effector protein</fullName>
    </recommendedName>
</protein>
<keyword evidence="7" id="KW-1185">Reference proteome</keyword>
<evidence type="ECO:0000313" key="6">
    <source>
        <dbReference type="EMBL" id="POM80934.1"/>
    </source>
</evidence>
<evidence type="ECO:0000256" key="4">
    <source>
        <dbReference type="ARBA" id="ARBA00022729"/>
    </source>
</evidence>
<evidence type="ECO:0000256" key="1">
    <source>
        <dbReference type="ARBA" id="ARBA00004613"/>
    </source>
</evidence>
<name>A0A2P4YT04_9STRA</name>
<comment type="subcellular location">
    <subcellularLocation>
        <location evidence="1 5">Secreted</location>
    </subcellularLocation>
</comment>
<evidence type="ECO:0000256" key="2">
    <source>
        <dbReference type="ARBA" id="ARBA00010400"/>
    </source>
</evidence>
<dbReference type="Proteomes" id="UP000237271">
    <property type="component" value="Unassembled WGS sequence"/>
</dbReference>
<gene>
    <name evidence="6" type="ORF">PHPALM_1165</name>
</gene>
<dbReference type="AlphaFoldDB" id="A0A2P4YT04"/>
<evidence type="ECO:0000313" key="7">
    <source>
        <dbReference type="Proteomes" id="UP000237271"/>
    </source>
</evidence>
<dbReference type="Pfam" id="PF16810">
    <property type="entry name" value="RXLR"/>
    <property type="match status" value="1"/>
</dbReference>
<evidence type="ECO:0000256" key="5">
    <source>
        <dbReference type="RuleBase" id="RU367124"/>
    </source>
</evidence>
<dbReference type="EMBL" id="NCKW01000230">
    <property type="protein sequence ID" value="POM80934.1"/>
    <property type="molecule type" value="Genomic_DNA"/>
</dbReference>
<keyword evidence="3 5" id="KW-0964">Secreted</keyword>
<organism evidence="6 7">
    <name type="scientific">Phytophthora palmivora</name>
    <dbReference type="NCBI Taxonomy" id="4796"/>
    <lineage>
        <taxon>Eukaryota</taxon>
        <taxon>Sar</taxon>
        <taxon>Stramenopiles</taxon>
        <taxon>Oomycota</taxon>
        <taxon>Peronosporomycetes</taxon>
        <taxon>Peronosporales</taxon>
        <taxon>Peronosporaceae</taxon>
        <taxon>Phytophthora</taxon>
    </lineage>
</organism>
<proteinExistence type="inferred from homology"/>
<dbReference type="InterPro" id="IPR031825">
    <property type="entry name" value="RXLR"/>
</dbReference>
<keyword evidence="4 5" id="KW-0732">Signal</keyword>
<evidence type="ECO:0000256" key="3">
    <source>
        <dbReference type="ARBA" id="ARBA00022525"/>
    </source>
</evidence>
<comment type="function">
    <text evidence="5">Effector that suppresses plant defense responses during pathogen infection.</text>
</comment>
<comment type="similarity">
    <text evidence="2 5">Belongs to the RxLR effector family.</text>
</comment>
<feature type="signal peptide" evidence="5">
    <location>
        <begin position="1"/>
        <end position="23"/>
    </location>
</feature>
<reference evidence="6 7" key="1">
    <citation type="journal article" date="2017" name="Genome Biol. Evol.">
        <title>Phytophthora megakarya and P. palmivora, closely related causal agents of cacao black pod rot, underwent increases in genome sizes and gene numbers by different mechanisms.</title>
        <authorList>
            <person name="Ali S.S."/>
            <person name="Shao J."/>
            <person name="Lary D.J."/>
            <person name="Kronmiller B."/>
            <person name="Shen D."/>
            <person name="Strem M.D."/>
            <person name="Amoako-Attah I."/>
            <person name="Akrofi A.Y."/>
            <person name="Begoude B.A."/>
            <person name="Ten Hoopen G.M."/>
            <person name="Coulibaly K."/>
            <person name="Kebe B.I."/>
            <person name="Melnick R.L."/>
            <person name="Guiltinan M.J."/>
            <person name="Tyler B.M."/>
            <person name="Meinhardt L.W."/>
            <person name="Bailey B.A."/>
        </authorList>
    </citation>
    <scope>NUCLEOTIDE SEQUENCE [LARGE SCALE GENOMIC DNA]</scope>
    <source>
        <strain evidence="7">sbr112.9</strain>
    </source>
</reference>
<accession>A0A2P4YT04</accession>
<sequence>MRLPYILMTAVLTLFVHQGPVIASVGSDVAVTGVLSLGILHLVGADQSVSGQSRFLRHNNIAEGDKEERGFYEVVQKLMAKNLVSKMVKSESVSALDKVDDTARLSKIWTASDDHLASVFKFSAAAKMSPDDLAIELKAIQGADDDIIEKAVGWYTMYLKGDRP</sequence>